<dbReference type="Proteomes" id="UP000005234">
    <property type="component" value="Chromosome"/>
</dbReference>
<name>H8L5W2_FRAAD</name>
<feature type="region of interest" description="Disordered" evidence="1">
    <location>
        <begin position="1"/>
        <end position="23"/>
    </location>
</feature>
<evidence type="ECO:0000259" key="2">
    <source>
        <dbReference type="Pfam" id="PF09848"/>
    </source>
</evidence>
<proteinExistence type="predicted"/>
<dbReference type="EMBL" id="CP003350">
    <property type="protein sequence ID" value="AFC85862.1"/>
    <property type="molecule type" value="Genomic_DNA"/>
</dbReference>
<dbReference type="STRING" id="767434.Fraau_1437"/>
<dbReference type="HOGENOM" id="CLU_009521_0_0_6"/>
<protein>
    <recommendedName>
        <fullName evidence="2">Schlafen group 3-like DNA/RNA helicase domain-containing protein</fullName>
    </recommendedName>
</protein>
<organism evidence="3 4">
    <name type="scientific">Frateuria aurantia (strain ATCC 33424 / DSM 6220 / KCTC 2777 / LMG 1558 / NBRC 3245 / NCIMB 13370)</name>
    <name type="common">Acetobacter aurantius</name>
    <dbReference type="NCBI Taxonomy" id="767434"/>
    <lineage>
        <taxon>Bacteria</taxon>
        <taxon>Pseudomonadati</taxon>
        <taxon>Pseudomonadota</taxon>
        <taxon>Gammaproteobacteria</taxon>
        <taxon>Lysobacterales</taxon>
        <taxon>Rhodanobacteraceae</taxon>
        <taxon>Frateuria</taxon>
    </lineage>
</organism>
<evidence type="ECO:0000256" key="1">
    <source>
        <dbReference type="SAM" id="MobiDB-lite"/>
    </source>
</evidence>
<accession>H8L5W2</accession>
<dbReference type="KEGG" id="fau:Fraau_1437"/>
<dbReference type="RefSeq" id="WP_014402867.1">
    <property type="nucleotide sequence ID" value="NC_017033.1"/>
</dbReference>
<dbReference type="eggNOG" id="COG3410">
    <property type="taxonomic scope" value="Bacteria"/>
</dbReference>
<sequence>MTTSKPATSLPLADVPPTSPSRPALTKAQQALVDHIVDFARTHHAASPAALVIEGDAGTGKSVVVNAAFERIQQLARDRQGHDPLAGSRNLMLVNHPEMIKFYKRVAGTLPAVRKGDYQRPTSFVNQCHKSGTTADVVFVDEAHLLLSRSDRYNHFEQDNHLQEILALAKVVVLVFDPHQVLKFKSYWNRQRLQDLLHGHVVKHVQLTEQFRMHAEADVSQWIHGFRAGRLLPLPAEQSFDFRIFDDAQSMYEAICAHDRTAGMSRMLATYDYPYTLDGKDHFITEGRFHLRWDRSLPQEPLAWAERPDTIEEVGSVYTVQGFDLNYAGVILGPSVGWDEASQRIRIDTGRYEDRAAFAGQQGLDDPEEIRQAIMLNAINVLMTRPTRGLYLYASDPALRRQLGRLRDQGAA</sequence>
<evidence type="ECO:0000313" key="4">
    <source>
        <dbReference type="Proteomes" id="UP000005234"/>
    </source>
</evidence>
<dbReference type="AlphaFoldDB" id="H8L5W2"/>
<dbReference type="Pfam" id="PF09848">
    <property type="entry name" value="SLFN-g3_helicase"/>
    <property type="match status" value="1"/>
</dbReference>
<dbReference type="SUPFAM" id="SSF52540">
    <property type="entry name" value="P-loop containing nucleoside triphosphate hydrolases"/>
    <property type="match status" value="1"/>
</dbReference>
<feature type="domain" description="Schlafen group 3-like DNA/RNA helicase" evidence="2">
    <location>
        <begin position="49"/>
        <end position="396"/>
    </location>
</feature>
<dbReference type="Gene3D" id="3.40.50.300">
    <property type="entry name" value="P-loop containing nucleotide triphosphate hydrolases"/>
    <property type="match status" value="1"/>
</dbReference>
<dbReference type="InterPro" id="IPR018647">
    <property type="entry name" value="SLFN_3-like_DNA/RNA_helicase"/>
</dbReference>
<keyword evidence="4" id="KW-1185">Reference proteome</keyword>
<dbReference type="InterPro" id="IPR027417">
    <property type="entry name" value="P-loop_NTPase"/>
</dbReference>
<reference evidence="3" key="1">
    <citation type="submission" date="2012-02" db="EMBL/GenBank/DDBJ databases">
        <title>The complete genome of Frateuria aurantia DSM 6220.</title>
        <authorList>
            <consortium name="US DOE Joint Genome Institute (JGI-PGF)"/>
            <person name="Lucas S."/>
            <person name="Copeland A."/>
            <person name="Lapidus A."/>
            <person name="Glavina del Rio T."/>
            <person name="Dalin E."/>
            <person name="Tice H."/>
            <person name="Bruce D."/>
            <person name="Goodwin L."/>
            <person name="Pitluck S."/>
            <person name="Peters L."/>
            <person name="Ovchinnikova G."/>
            <person name="Teshima H."/>
            <person name="Kyrpides N."/>
            <person name="Mavromatis K."/>
            <person name="Ivanova N."/>
            <person name="Brettin T."/>
            <person name="Detter J.C."/>
            <person name="Han C."/>
            <person name="Larimer F."/>
            <person name="Land M."/>
            <person name="Hauser L."/>
            <person name="Markowitz V."/>
            <person name="Cheng J.-F."/>
            <person name="Hugenholtz P."/>
            <person name="Woyke T."/>
            <person name="Wu D."/>
            <person name="Brambilla E."/>
            <person name="Klenk H.-P."/>
            <person name="Eisen J.A."/>
        </authorList>
    </citation>
    <scope>NUCLEOTIDE SEQUENCE</scope>
    <source>
        <strain evidence="3">DSM 6220</strain>
    </source>
</reference>
<gene>
    <name evidence="3" type="ordered locus">Fraau_1437</name>
</gene>
<evidence type="ECO:0000313" key="3">
    <source>
        <dbReference type="EMBL" id="AFC85862.1"/>
    </source>
</evidence>
<dbReference type="OrthoDB" id="3193269at2"/>
<dbReference type="eggNOG" id="COG0507">
    <property type="taxonomic scope" value="Bacteria"/>
</dbReference>